<evidence type="ECO:0000259" key="2">
    <source>
        <dbReference type="Pfam" id="PF08543"/>
    </source>
</evidence>
<dbReference type="PANTHER" id="PTHR20858:SF17">
    <property type="entry name" value="HYDROXYMETHYLPYRIMIDINE_PHOSPHOMETHYLPYRIMIDINE KINASE THI20-RELATED"/>
    <property type="match status" value="1"/>
</dbReference>
<evidence type="ECO:0000313" key="4">
    <source>
        <dbReference type="Proteomes" id="UP000014244"/>
    </source>
</evidence>
<dbReference type="InterPro" id="IPR029056">
    <property type="entry name" value="Ribokinase-like"/>
</dbReference>
<dbReference type="AlphaFoldDB" id="A0A829H5U3"/>
<evidence type="ECO:0000256" key="1">
    <source>
        <dbReference type="ARBA" id="ARBA00022977"/>
    </source>
</evidence>
<proteinExistence type="predicted"/>
<dbReference type="Gene3D" id="3.40.1190.20">
    <property type="match status" value="1"/>
</dbReference>
<name>A0A829H5U3_LACPA</name>
<accession>A0A829H5U3</accession>
<feature type="non-terminal residue" evidence="3">
    <location>
        <position position="48"/>
    </location>
</feature>
<reference evidence="3 4" key="1">
    <citation type="journal article" date="2013" name="PLoS ONE">
        <title>Lactobacillus paracasei comparative genomics: towards species pan-genome definition and exploitation of diversity.</title>
        <authorList>
            <person name="Smokvina T."/>
            <person name="Wels M."/>
            <person name="Polka J."/>
            <person name="Chervaux C."/>
            <person name="Brisse S."/>
            <person name="Boekhorst J."/>
            <person name="van Hylckama Vlieg J.E."/>
            <person name="Siezen R.J."/>
        </authorList>
    </citation>
    <scope>NUCLEOTIDE SEQUENCE [LARGE SCALE GENOMIC DNA]</scope>
    <source>
        <strain evidence="3 4">Lpp41</strain>
    </source>
</reference>
<evidence type="ECO:0000313" key="3">
    <source>
        <dbReference type="EMBL" id="EPC72050.1"/>
    </source>
</evidence>
<keyword evidence="3" id="KW-0808">Transferase</keyword>
<sequence>MTVNRTPQVVTIAGSDSGGGAGLQADLKTFQARHVFGMSIVVALTAQN</sequence>
<dbReference type="PANTHER" id="PTHR20858">
    <property type="entry name" value="PHOSPHOMETHYLPYRIMIDINE KINASE"/>
    <property type="match status" value="1"/>
</dbReference>
<dbReference type="Proteomes" id="UP000014244">
    <property type="component" value="Unassembled WGS sequence"/>
</dbReference>
<dbReference type="SUPFAM" id="SSF53613">
    <property type="entry name" value="Ribokinase-like"/>
    <property type="match status" value="1"/>
</dbReference>
<dbReference type="GO" id="GO:0009228">
    <property type="term" value="P:thiamine biosynthetic process"/>
    <property type="evidence" value="ECO:0007669"/>
    <property type="project" value="UniProtKB-KW"/>
</dbReference>
<dbReference type="GO" id="GO:0008902">
    <property type="term" value="F:hydroxymethylpyrimidine kinase activity"/>
    <property type="evidence" value="ECO:0007669"/>
    <property type="project" value="TreeGrafter"/>
</dbReference>
<keyword evidence="3" id="KW-0418">Kinase</keyword>
<organism evidence="3 4">
    <name type="scientific">Lacticaseibacillus paracasei subsp. paracasei Lpp41</name>
    <dbReference type="NCBI Taxonomy" id="1256208"/>
    <lineage>
        <taxon>Bacteria</taxon>
        <taxon>Bacillati</taxon>
        <taxon>Bacillota</taxon>
        <taxon>Bacilli</taxon>
        <taxon>Lactobacillales</taxon>
        <taxon>Lactobacillaceae</taxon>
        <taxon>Lacticaseibacillus</taxon>
    </lineage>
</organism>
<dbReference type="Pfam" id="PF08543">
    <property type="entry name" value="Phos_pyr_kin"/>
    <property type="match status" value="1"/>
</dbReference>
<protein>
    <submittedName>
        <fullName evidence="3">Hydroxymethylpyrimidine/phosphomethylpyrimidine kinase</fullName>
    </submittedName>
</protein>
<dbReference type="InterPro" id="IPR013749">
    <property type="entry name" value="PM/HMP-P_kinase-1"/>
</dbReference>
<keyword evidence="1" id="KW-0784">Thiamine biosynthesis</keyword>
<feature type="domain" description="Pyridoxamine kinase/Phosphomethylpyrimidine kinase" evidence="2">
    <location>
        <begin position="16"/>
        <end position="48"/>
    </location>
</feature>
<dbReference type="EMBL" id="ANKE01000500">
    <property type="protein sequence ID" value="EPC72050.1"/>
    <property type="molecule type" value="Genomic_DNA"/>
</dbReference>
<dbReference type="GO" id="GO:0008972">
    <property type="term" value="F:phosphomethylpyrimidine kinase activity"/>
    <property type="evidence" value="ECO:0007669"/>
    <property type="project" value="TreeGrafter"/>
</dbReference>
<comment type="caution">
    <text evidence="3">The sequence shown here is derived from an EMBL/GenBank/DDBJ whole genome shotgun (WGS) entry which is preliminary data.</text>
</comment>
<gene>
    <name evidence="3" type="ORF">Lpp41_10371</name>
</gene>
<dbReference type="GO" id="GO:0005829">
    <property type="term" value="C:cytosol"/>
    <property type="evidence" value="ECO:0007669"/>
    <property type="project" value="TreeGrafter"/>
</dbReference>